<dbReference type="InterPro" id="IPR000210">
    <property type="entry name" value="BTB/POZ_dom"/>
</dbReference>
<dbReference type="SUPFAM" id="SSF54695">
    <property type="entry name" value="POZ domain"/>
    <property type="match status" value="1"/>
</dbReference>
<dbReference type="CDD" id="cd18186">
    <property type="entry name" value="BTB_POZ_ZBTB_KLHL-like"/>
    <property type="match status" value="1"/>
</dbReference>
<dbReference type="PANTHER" id="PTHR47843">
    <property type="entry name" value="BTB DOMAIN-CONTAINING PROTEIN-RELATED"/>
    <property type="match status" value="1"/>
</dbReference>
<dbReference type="OrthoDB" id="1022638at2759"/>
<proteinExistence type="predicted"/>
<dbReference type="PANTHER" id="PTHR47843:SF2">
    <property type="entry name" value="BTB DOMAIN-CONTAINING PROTEIN"/>
    <property type="match status" value="1"/>
</dbReference>
<dbReference type="PROSITE" id="PS50097">
    <property type="entry name" value="BTB"/>
    <property type="match status" value="1"/>
</dbReference>
<dbReference type="InterPro" id="IPR011333">
    <property type="entry name" value="SKP1/BTB/POZ_sf"/>
</dbReference>
<name>A0A8H7TAT7_9HELO</name>
<reference evidence="2" key="1">
    <citation type="submission" date="2021-02" db="EMBL/GenBank/DDBJ databases">
        <title>Genome sequence Cadophora malorum strain M34.</title>
        <authorList>
            <person name="Stefanovic E."/>
            <person name="Vu D."/>
            <person name="Scully C."/>
            <person name="Dijksterhuis J."/>
            <person name="Roader J."/>
            <person name="Houbraken J."/>
        </authorList>
    </citation>
    <scope>NUCLEOTIDE SEQUENCE</scope>
    <source>
        <strain evidence="2">M34</strain>
    </source>
</reference>
<evidence type="ECO:0000259" key="1">
    <source>
        <dbReference type="PROSITE" id="PS50097"/>
    </source>
</evidence>
<dbReference type="Proteomes" id="UP000664132">
    <property type="component" value="Unassembled WGS sequence"/>
</dbReference>
<comment type="caution">
    <text evidence="2">The sequence shown here is derived from an EMBL/GenBank/DDBJ whole genome shotgun (WGS) entry which is preliminary data.</text>
</comment>
<keyword evidence="3" id="KW-1185">Reference proteome</keyword>
<gene>
    <name evidence="2" type="ORF">IFR04_008676</name>
</gene>
<organism evidence="2 3">
    <name type="scientific">Cadophora malorum</name>
    <dbReference type="NCBI Taxonomy" id="108018"/>
    <lineage>
        <taxon>Eukaryota</taxon>
        <taxon>Fungi</taxon>
        <taxon>Dikarya</taxon>
        <taxon>Ascomycota</taxon>
        <taxon>Pezizomycotina</taxon>
        <taxon>Leotiomycetes</taxon>
        <taxon>Helotiales</taxon>
        <taxon>Ploettnerulaceae</taxon>
        <taxon>Cadophora</taxon>
    </lineage>
</organism>
<accession>A0A8H7TAT7</accession>
<dbReference type="Gene3D" id="3.30.710.10">
    <property type="entry name" value="Potassium Channel Kv1.1, Chain A"/>
    <property type="match status" value="1"/>
</dbReference>
<sequence>MTFPYGGMHGGMSDGIFGGMGLGDGMAWPPIVHSSTAHVTADPEPETPKVKISFSQPSQAMITFVVGPEPTKKTLLVHKHLPSAYSTFFKAAFESPMVEGATQSMRLEDLDVSTFGALVHWLYTQEIEEGFGYATNSKHVKVKHFDFIAHAKLWKLAERALIPSLQNKVMDVILRNGRNASDEGVLNFVYFLNPGELDAPFGQLAAYLATWEYAGQRFIDMADSLTPEMLLKVSKSLSIQYGRAAQLGRSQDRQALFVYLP</sequence>
<feature type="domain" description="BTB" evidence="1">
    <location>
        <begin position="60"/>
        <end position="128"/>
    </location>
</feature>
<protein>
    <recommendedName>
        <fullName evidence="1">BTB domain-containing protein</fullName>
    </recommendedName>
</protein>
<evidence type="ECO:0000313" key="3">
    <source>
        <dbReference type="Proteomes" id="UP000664132"/>
    </source>
</evidence>
<dbReference type="Pfam" id="PF00651">
    <property type="entry name" value="BTB"/>
    <property type="match status" value="1"/>
</dbReference>
<evidence type="ECO:0000313" key="2">
    <source>
        <dbReference type="EMBL" id="KAG4418155.1"/>
    </source>
</evidence>
<dbReference type="EMBL" id="JAFJYH010000135">
    <property type="protein sequence ID" value="KAG4418155.1"/>
    <property type="molecule type" value="Genomic_DNA"/>
</dbReference>
<dbReference type="AlphaFoldDB" id="A0A8H7TAT7"/>